<comment type="caution">
    <text evidence="1">The sequence shown here is derived from an EMBL/GenBank/DDBJ whole genome shotgun (WGS) entry which is preliminary data.</text>
</comment>
<gene>
    <name evidence="1" type="ORF">N7530_011005</name>
</gene>
<reference evidence="1" key="2">
    <citation type="journal article" date="2023" name="IMA Fungus">
        <title>Comparative genomic study of the Penicillium genus elucidates a diverse pangenome and 15 lateral gene transfer events.</title>
        <authorList>
            <person name="Petersen C."/>
            <person name="Sorensen T."/>
            <person name="Nielsen M.R."/>
            <person name="Sondergaard T.E."/>
            <person name="Sorensen J.L."/>
            <person name="Fitzpatrick D.A."/>
            <person name="Frisvad J.C."/>
            <person name="Nielsen K.L."/>
        </authorList>
    </citation>
    <scope>NUCLEOTIDE SEQUENCE</scope>
    <source>
        <strain evidence="1">IBT 17660</strain>
    </source>
</reference>
<accession>A0A9W9WGW7</accession>
<evidence type="ECO:0000313" key="1">
    <source>
        <dbReference type="EMBL" id="KAJ5459061.1"/>
    </source>
</evidence>
<dbReference type="Proteomes" id="UP001147760">
    <property type="component" value="Unassembled WGS sequence"/>
</dbReference>
<name>A0A9W9WGW7_9EURO</name>
<dbReference type="OrthoDB" id="4355518at2759"/>
<proteinExistence type="predicted"/>
<reference evidence="1" key="1">
    <citation type="submission" date="2022-12" db="EMBL/GenBank/DDBJ databases">
        <authorList>
            <person name="Petersen C."/>
        </authorList>
    </citation>
    <scope>NUCLEOTIDE SEQUENCE</scope>
    <source>
        <strain evidence="1">IBT 17660</strain>
    </source>
</reference>
<evidence type="ECO:0000313" key="2">
    <source>
        <dbReference type="Proteomes" id="UP001147760"/>
    </source>
</evidence>
<organism evidence="1 2">
    <name type="scientific">Penicillium desertorum</name>
    <dbReference type="NCBI Taxonomy" id="1303715"/>
    <lineage>
        <taxon>Eukaryota</taxon>
        <taxon>Fungi</taxon>
        <taxon>Dikarya</taxon>
        <taxon>Ascomycota</taxon>
        <taxon>Pezizomycotina</taxon>
        <taxon>Eurotiomycetes</taxon>
        <taxon>Eurotiomycetidae</taxon>
        <taxon>Eurotiales</taxon>
        <taxon>Aspergillaceae</taxon>
        <taxon>Penicillium</taxon>
    </lineage>
</organism>
<dbReference type="AlphaFoldDB" id="A0A9W9WGW7"/>
<keyword evidence="2" id="KW-1185">Reference proteome</keyword>
<protein>
    <submittedName>
        <fullName evidence="1">Uncharacterized protein</fullName>
    </submittedName>
</protein>
<sequence length="69" mass="7914">MCFGSGFFDGIVPSPPRREKYKNEKKYQRDYARYEQKLENYMNKDNRRRRLANSKAGALGAVTMGSGGC</sequence>
<dbReference type="EMBL" id="JAPWDO010000008">
    <property type="protein sequence ID" value="KAJ5459061.1"/>
    <property type="molecule type" value="Genomic_DNA"/>
</dbReference>